<organism evidence="2 3">
    <name type="scientific">Allomyces macrogynus (strain ATCC 38327)</name>
    <name type="common">Allomyces javanicus var. macrogynus</name>
    <dbReference type="NCBI Taxonomy" id="578462"/>
    <lineage>
        <taxon>Eukaryota</taxon>
        <taxon>Fungi</taxon>
        <taxon>Fungi incertae sedis</taxon>
        <taxon>Blastocladiomycota</taxon>
        <taxon>Blastocladiomycetes</taxon>
        <taxon>Blastocladiales</taxon>
        <taxon>Blastocladiaceae</taxon>
        <taxon>Allomyces</taxon>
    </lineage>
</organism>
<dbReference type="AlphaFoldDB" id="A0A0L0T1E0"/>
<keyword evidence="1" id="KW-1133">Transmembrane helix</keyword>
<dbReference type="VEuPathDB" id="FungiDB:AMAG_12710"/>
<name>A0A0L0T1E0_ALLM3</name>
<reference evidence="2 3" key="1">
    <citation type="submission" date="2009-11" db="EMBL/GenBank/DDBJ databases">
        <title>Annotation of Allomyces macrogynus ATCC 38327.</title>
        <authorList>
            <consortium name="The Broad Institute Genome Sequencing Platform"/>
            <person name="Russ C."/>
            <person name="Cuomo C."/>
            <person name="Burger G."/>
            <person name="Gray M.W."/>
            <person name="Holland P.W.H."/>
            <person name="King N."/>
            <person name="Lang F.B.F."/>
            <person name="Roger A.J."/>
            <person name="Ruiz-Trillo I."/>
            <person name="Young S.K."/>
            <person name="Zeng Q."/>
            <person name="Gargeya S."/>
            <person name="Fitzgerald M."/>
            <person name="Haas B."/>
            <person name="Abouelleil A."/>
            <person name="Alvarado L."/>
            <person name="Arachchi H.M."/>
            <person name="Berlin A."/>
            <person name="Chapman S.B."/>
            <person name="Gearin G."/>
            <person name="Goldberg J."/>
            <person name="Griggs A."/>
            <person name="Gujja S."/>
            <person name="Hansen M."/>
            <person name="Heiman D."/>
            <person name="Howarth C."/>
            <person name="Larimer J."/>
            <person name="Lui A."/>
            <person name="MacDonald P.J.P."/>
            <person name="McCowen C."/>
            <person name="Montmayeur A."/>
            <person name="Murphy C."/>
            <person name="Neiman D."/>
            <person name="Pearson M."/>
            <person name="Priest M."/>
            <person name="Roberts A."/>
            <person name="Saif S."/>
            <person name="Shea T."/>
            <person name="Sisk P."/>
            <person name="Stolte C."/>
            <person name="Sykes S."/>
            <person name="Wortman J."/>
            <person name="Nusbaum C."/>
            <person name="Birren B."/>
        </authorList>
    </citation>
    <scope>NUCLEOTIDE SEQUENCE [LARGE SCALE GENOMIC DNA]</scope>
    <source>
        <strain evidence="2 3">ATCC 38327</strain>
    </source>
</reference>
<reference evidence="3" key="2">
    <citation type="submission" date="2009-11" db="EMBL/GenBank/DDBJ databases">
        <title>The Genome Sequence of Allomyces macrogynus strain ATCC 38327.</title>
        <authorList>
            <consortium name="The Broad Institute Genome Sequencing Platform"/>
            <person name="Russ C."/>
            <person name="Cuomo C."/>
            <person name="Shea T."/>
            <person name="Young S.K."/>
            <person name="Zeng Q."/>
            <person name="Koehrsen M."/>
            <person name="Haas B."/>
            <person name="Borodovsky M."/>
            <person name="Guigo R."/>
            <person name="Alvarado L."/>
            <person name="Berlin A."/>
            <person name="Borenstein D."/>
            <person name="Chen Z."/>
            <person name="Engels R."/>
            <person name="Freedman E."/>
            <person name="Gellesch M."/>
            <person name="Goldberg J."/>
            <person name="Griggs A."/>
            <person name="Gujja S."/>
            <person name="Heiman D."/>
            <person name="Hepburn T."/>
            <person name="Howarth C."/>
            <person name="Jen D."/>
            <person name="Larson L."/>
            <person name="Lewis B."/>
            <person name="Mehta T."/>
            <person name="Park D."/>
            <person name="Pearson M."/>
            <person name="Roberts A."/>
            <person name="Saif S."/>
            <person name="Shenoy N."/>
            <person name="Sisk P."/>
            <person name="Stolte C."/>
            <person name="Sykes S."/>
            <person name="Walk T."/>
            <person name="White J."/>
            <person name="Yandava C."/>
            <person name="Burger G."/>
            <person name="Gray M.W."/>
            <person name="Holland P.W.H."/>
            <person name="King N."/>
            <person name="Lang F.B.F."/>
            <person name="Roger A.J."/>
            <person name="Ruiz-Trillo I."/>
            <person name="Lander E."/>
            <person name="Nusbaum C."/>
        </authorList>
    </citation>
    <scope>NUCLEOTIDE SEQUENCE [LARGE SCALE GENOMIC DNA]</scope>
    <source>
        <strain evidence="3">ATCC 38327</strain>
    </source>
</reference>
<dbReference type="OrthoDB" id="9909019at2759"/>
<sequence>MSGAQAWLAAASVVLFFLTLVTGGGTIFFTNVGDKLPNPVLGEYHWWGFLVSMLFAYVAFIAASVSDPGFITRVNHESAIQQFPLFLLLLVSVLWLSAYGAFVALGTVVGTMVHYGWASWDTALRFYSGQYIGPRIVRYEAPWQDGLARSRSIREPSAAITAFTLVVVHDQLFEQVCDHIYLVPRHRLAENSQERARVVHGLFG</sequence>
<feature type="transmembrane region" description="Helical" evidence="1">
    <location>
        <begin position="85"/>
        <end position="109"/>
    </location>
</feature>
<keyword evidence="3" id="KW-1185">Reference proteome</keyword>
<dbReference type="EMBL" id="GG745357">
    <property type="protein sequence ID" value="KNE68542.1"/>
    <property type="molecule type" value="Genomic_DNA"/>
</dbReference>
<keyword evidence="1" id="KW-0812">Transmembrane</keyword>
<feature type="transmembrane region" description="Helical" evidence="1">
    <location>
        <begin position="6"/>
        <end position="32"/>
    </location>
</feature>
<gene>
    <name evidence="2" type="ORF">AMAG_12710</name>
</gene>
<feature type="transmembrane region" description="Helical" evidence="1">
    <location>
        <begin position="44"/>
        <end position="65"/>
    </location>
</feature>
<keyword evidence="1" id="KW-0472">Membrane</keyword>
<evidence type="ECO:0000313" key="3">
    <source>
        <dbReference type="Proteomes" id="UP000054350"/>
    </source>
</evidence>
<protein>
    <submittedName>
        <fullName evidence="2">Uncharacterized protein</fullName>
    </submittedName>
</protein>
<dbReference type="Proteomes" id="UP000054350">
    <property type="component" value="Unassembled WGS sequence"/>
</dbReference>
<evidence type="ECO:0000256" key="1">
    <source>
        <dbReference type="SAM" id="Phobius"/>
    </source>
</evidence>
<accession>A0A0L0T1E0</accession>
<proteinExistence type="predicted"/>
<evidence type="ECO:0000313" key="2">
    <source>
        <dbReference type="EMBL" id="KNE68542.1"/>
    </source>
</evidence>